<evidence type="ECO:0000259" key="5">
    <source>
        <dbReference type="PROSITE" id="PS51089"/>
    </source>
</evidence>
<evidence type="ECO:0000256" key="1">
    <source>
        <dbReference type="ARBA" id="ARBA00008418"/>
    </source>
</evidence>
<dbReference type="CDD" id="cd11293">
    <property type="entry name" value="gelsolin_S4_like"/>
    <property type="match status" value="1"/>
</dbReference>
<dbReference type="SUPFAM" id="SSF47050">
    <property type="entry name" value="VHP, Villin headpiece domain"/>
    <property type="match status" value="1"/>
</dbReference>
<dbReference type="InterPro" id="IPR007122">
    <property type="entry name" value="Villin/Gelsolin"/>
</dbReference>
<dbReference type="Pfam" id="PF00626">
    <property type="entry name" value="Gelsolin"/>
    <property type="match status" value="8"/>
</dbReference>
<dbReference type="CDD" id="cd11288">
    <property type="entry name" value="gelsolin_S5_like"/>
    <property type="match status" value="2"/>
</dbReference>
<dbReference type="PANTHER" id="PTHR11977">
    <property type="entry name" value="VILLIN"/>
    <property type="match status" value="1"/>
</dbReference>
<evidence type="ECO:0000313" key="6">
    <source>
        <dbReference type="EMBL" id="CAF1296637.1"/>
    </source>
</evidence>
<dbReference type="CDD" id="cd11291">
    <property type="entry name" value="gelsolin_S6_like"/>
    <property type="match status" value="1"/>
</dbReference>
<dbReference type="CDD" id="cd11292">
    <property type="entry name" value="gelsolin_S3_like"/>
    <property type="match status" value="1"/>
</dbReference>
<proteinExistence type="inferred from homology"/>
<dbReference type="GO" id="GO:0015629">
    <property type="term" value="C:actin cytoskeleton"/>
    <property type="evidence" value="ECO:0007669"/>
    <property type="project" value="TreeGrafter"/>
</dbReference>
<dbReference type="PANTHER" id="PTHR11977:SF57">
    <property type="entry name" value="VILLIN-LIKE PROTEIN QUAIL"/>
    <property type="match status" value="1"/>
</dbReference>
<evidence type="ECO:0000256" key="3">
    <source>
        <dbReference type="ARBA" id="ARBA00022737"/>
    </source>
</evidence>
<dbReference type="SMART" id="SM00262">
    <property type="entry name" value="GEL"/>
    <property type="match status" value="8"/>
</dbReference>
<protein>
    <recommendedName>
        <fullName evidence="5">HP domain-containing protein</fullName>
    </recommendedName>
</protein>
<comment type="similarity">
    <text evidence="1">Belongs to the villin/gelsolin family.</text>
</comment>
<keyword evidence="3" id="KW-0677">Repeat</keyword>
<evidence type="ECO:0000313" key="7">
    <source>
        <dbReference type="Proteomes" id="UP000663860"/>
    </source>
</evidence>
<dbReference type="PRINTS" id="PR00597">
    <property type="entry name" value="GELSOLIN"/>
</dbReference>
<keyword evidence="4" id="KW-0009">Actin-binding</keyword>
<dbReference type="Gene3D" id="1.10.950.10">
    <property type="entry name" value="Villin headpiece domain"/>
    <property type="match status" value="1"/>
</dbReference>
<dbReference type="FunFam" id="3.40.20.10:FF:000001">
    <property type="entry name" value="Gelsolin"/>
    <property type="match status" value="2"/>
</dbReference>
<evidence type="ECO:0000256" key="2">
    <source>
        <dbReference type="ARBA" id="ARBA00022467"/>
    </source>
</evidence>
<accession>A0A815DDY9</accession>
<sequence length="1147" mass="131610">MSESDSGIGNGSGGMDVDPVFATIPKNKTCLCVWRVENFKLVAVPRESFGIFFKGDAYVIYHAEEIKKSTNTLSTLPATVVQHIHFWIGSEATQDEAGVAAYKTVELDDHLSGNAVQHREVQGNESERFLSYFKSRGGVTYRQGGIASGFHRHQSTNEPRLFRLKGRHTVRLYEMPSIDWSYISRGDVYLLDLTEVIFLWNGAKSNKYERLQAMQRARQLRDERGKANIVIIEDGEEMKMHKDELKLFESKLLLKDKNTKLSLNDTVDENDDDKRLDGAHIKLYKCSDENGTLKVTEKKTGPLIKTDLESEDAYIVDNGTYGIWVWVGRRSNPKERREAMRNALGFLQKKGYPKSTKVCRVIDGAEPMEFIALFKTWMDSNGQKGLGKTYTKGHIAKMVSSQFDAVTMHSHPQLAAATQMPDDGSGKKEIFRIEQFKMIPYPESMHGIFFSGDSFIIQYTYHDQQRPFTLIYFWLGHYSSIDEQGAAAIGAVELDKKINGTGTIIRVVQDKEPLHFMAMFHGQMIIFKHGKRSGFRNLQYQDENTSENEDCYLLQVRGLSKYDTKAVQHGKRSGFRNLQYQDENTSENEDCYLLQVRGLSKYDTKAVQVDLRATSLNSSDCFVLFTPQSVYIWCGKGSTGDEREMSKVVASSKSKEPSMVFEGQEKDEFWNHFPYGKEPYASDKRIDEHQSSLTSSNDHPARLYEISNASGYTTAIEITNFTQADLDEDDVMLLDAWTSIFLWIGRNANKTEMKDAEQIAYNYLRTDPSHRDPDTPIIKTKQIENEDCYLLQVRGLSKYDTKAVQVDLRATSLNSSDCFVLFTPQPVYIWCGKGSTGDEREMSKVVASSKSKEPSMVFEGQEKDEFWNHFPYGKEPYASDKRIDEHQSSLTSSNDHPARLYEISNASGYTTAIEITNFTQADLDEDDVMLLDAWTSIFLWIGRNANKTEMKDAEQIAYNYLRTDPSHRDPDTPIIKTKQMYEPVHFTGFFDANKTEMKDAEQIAYNYLRTDPSHRDPDTPIIKTKQMYEPVHFTGFFGPWDRDYWTSKSSYETTKSMLHADNRSEIYAELIRDKPKQNISNRATVNKYPYDLLLKPADELPEDVNPELREIHLNDDEFLQRFKLTYAEYASKPAWRQKELKKMAKLF</sequence>
<dbReference type="InterPro" id="IPR029006">
    <property type="entry name" value="ADF-H/Gelsolin-like_dom_sf"/>
</dbReference>
<name>A0A815DDY9_9BILA</name>
<keyword evidence="2" id="KW-0117">Actin capping</keyword>
<dbReference type="InterPro" id="IPR036886">
    <property type="entry name" value="Villin_headpiece_dom_sf"/>
</dbReference>
<dbReference type="GO" id="GO:0051016">
    <property type="term" value="P:barbed-end actin filament capping"/>
    <property type="evidence" value="ECO:0007669"/>
    <property type="project" value="TreeGrafter"/>
</dbReference>
<dbReference type="CDD" id="cd11290">
    <property type="entry name" value="gelsolin_S1_like"/>
    <property type="match status" value="1"/>
</dbReference>
<dbReference type="SUPFAM" id="SSF55753">
    <property type="entry name" value="Actin depolymerizing proteins"/>
    <property type="match status" value="9"/>
</dbReference>
<dbReference type="Gene3D" id="3.40.20.10">
    <property type="entry name" value="Severin"/>
    <property type="match status" value="9"/>
</dbReference>
<dbReference type="FunFam" id="3.40.20.10:FF:000005">
    <property type="entry name" value="Gelsolin"/>
    <property type="match status" value="2"/>
</dbReference>
<dbReference type="InterPro" id="IPR003128">
    <property type="entry name" value="Villin_headpiece"/>
</dbReference>
<dbReference type="AlphaFoldDB" id="A0A815DDY9"/>
<dbReference type="PROSITE" id="PS51089">
    <property type="entry name" value="HP"/>
    <property type="match status" value="1"/>
</dbReference>
<dbReference type="GO" id="GO:0005737">
    <property type="term" value="C:cytoplasm"/>
    <property type="evidence" value="ECO:0007669"/>
    <property type="project" value="TreeGrafter"/>
</dbReference>
<dbReference type="GO" id="GO:0051015">
    <property type="term" value="F:actin filament binding"/>
    <property type="evidence" value="ECO:0007669"/>
    <property type="project" value="InterPro"/>
</dbReference>
<comment type="caution">
    <text evidence="6">The sequence shown here is derived from an EMBL/GenBank/DDBJ whole genome shotgun (WGS) entry which is preliminary data.</text>
</comment>
<dbReference type="GO" id="GO:0051014">
    <property type="term" value="P:actin filament severing"/>
    <property type="evidence" value="ECO:0007669"/>
    <property type="project" value="TreeGrafter"/>
</dbReference>
<evidence type="ECO:0000256" key="4">
    <source>
        <dbReference type="ARBA" id="ARBA00023203"/>
    </source>
</evidence>
<dbReference type="Proteomes" id="UP000663860">
    <property type="component" value="Unassembled WGS sequence"/>
</dbReference>
<reference evidence="6" key="1">
    <citation type="submission" date="2021-02" db="EMBL/GenBank/DDBJ databases">
        <authorList>
            <person name="Nowell W R."/>
        </authorList>
    </citation>
    <scope>NUCLEOTIDE SEQUENCE</scope>
</reference>
<dbReference type="EMBL" id="CAJNOE010000638">
    <property type="protein sequence ID" value="CAF1296637.1"/>
    <property type="molecule type" value="Genomic_DNA"/>
</dbReference>
<feature type="domain" description="HP" evidence="5">
    <location>
        <begin position="1082"/>
        <end position="1147"/>
    </location>
</feature>
<dbReference type="GO" id="GO:0005546">
    <property type="term" value="F:phosphatidylinositol-4,5-bisphosphate binding"/>
    <property type="evidence" value="ECO:0007669"/>
    <property type="project" value="TreeGrafter"/>
</dbReference>
<dbReference type="Pfam" id="PF02209">
    <property type="entry name" value="VHP"/>
    <property type="match status" value="1"/>
</dbReference>
<dbReference type="GO" id="GO:0008154">
    <property type="term" value="P:actin polymerization or depolymerization"/>
    <property type="evidence" value="ECO:0007669"/>
    <property type="project" value="TreeGrafter"/>
</dbReference>
<dbReference type="InterPro" id="IPR007123">
    <property type="entry name" value="Gelsolin-like_dom"/>
</dbReference>
<organism evidence="6 7">
    <name type="scientific">Adineta steineri</name>
    <dbReference type="NCBI Taxonomy" id="433720"/>
    <lineage>
        <taxon>Eukaryota</taxon>
        <taxon>Metazoa</taxon>
        <taxon>Spiralia</taxon>
        <taxon>Gnathifera</taxon>
        <taxon>Rotifera</taxon>
        <taxon>Eurotatoria</taxon>
        <taxon>Bdelloidea</taxon>
        <taxon>Adinetida</taxon>
        <taxon>Adinetidae</taxon>
        <taxon>Adineta</taxon>
    </lineage>
</organism>
<gene>
    <name evidence="6" type="ORF">IZO911_LOCUS33822</name>
</gene>
<dbReference type="SMART" id="SM00153">
    <property type="entry name" value="VHP"/>
    <property type="match status" value="1"/>
</dbReference>